<sequence length="530" mass="57311">MMADTKVKEYHGSEDMPTPAAPTQRQALDDEQLLAALGHKQELRREFSIWSLGSLCLCLMATWEALSTVVAPALISGGAPCLFYNYIISFLGTVAVGVSLGEIASIWPTAGGQYHWVAVLSPPKSRVVASWFTGWISIGGQIVLTASAAFAGGLQFQALITLNHPDTYVPQRWQGMLFYWLVIAYSTAVNIWGMRILPHTNLASGVLHIVGFIVVTVVVGAMSDKHSAHYVFVEVSNSSGWSSDGIAWVVGLLSSVYPFLGYDAAAHLSEELPSPSRNVPLAMVGSIVANGIIGFIYCLVLLFSLGDLTTLLQTPTGFPFMQLFLNVTKSSAAATIMTLIICLIATAANAAGLTSTSRTFWAFARDDAAPFSKFFSHVDPKLEVPIRMVVLVAILQALLGFIYLGNTTAFNAILSMAIIGMYLSYILPIAYMLFCGRKNLAPSQYGPFRLGKIGGVVANVIACLWLIFAMIFSTFPNFQPVTAENMNYSTVVLAGWVVAGACFYFLYGRKVYNGPVFETEVLSVVQSKST</sequence>
<dbReference type="AlphaFoldDB" id="A0A438N6M4"/>
<keyword evidence="2" id="KW-0813">Transport</keyword>
<keyword evidence="5 7" id="KW-0472">Membrane</keyword>
<feature type="transmembrane region" description="Helical" evidence="7">
    <location>
        <begin position="455"/>
        <end position="475"/>
    </location>
</feature>
<evidence type="ECO:0000313" key="8">
    <source>
        <dbReference type="EMBL" id="RVX71421.1"/>
    </source>
</evidence>
<proteinExistence type="predicted"/>
<feature type="transmembrane region" description="Helical" evidence="7">
    <location>
        <begin position="384"/>
        <end position="404"/>
    </location>
</feature>
<feature type="transmembrane region" description="Helical" evidence="7">
    <location>
        <begin position="47"/>
        <end position="66"/>
    </location>
</feature>
<dbReference type="PANTHER" id="PTHR45649:SF14">
    <property type="entry name" value="GABA PERMEASE"/>
    <property type="match status" value="1"/>
</dbReference>
<dbReference type="PIRSF" id="PIRSF006060">
    <property type="entry name" value="AA_transporter"/>
    <property type="match status" value="1"/>
</dbReference>
<feature type="transmembrane region" description="Helical" evidence="7">
    <location>
        <begin position="86"/>
        <end position="107"/>
    </location>
</feature>
<feature type="transmembrane region" description="Helical" evidence="7">
    <location>
        <begin position="201"/>
        <end position="221"/>
    </location>
</feature>
<dbReference type="PANTHER" id="PTHR45649">
    <property type="entry name" value="AMINO-ACID PERMEASE BAT1"/>
    <property type="match status" value="1"/>
</dbReference>
<accession>A0A438N6M4</accession>
<name>A0A438N6M4_EXOME</name>
<dbReference type="EMBL" id="NAJM01000017">
    <property type="protein sequence ID" value="RVX71421.1"/>
    <property type="molecule type" value="Genomic_DNA"/>
</dbReference>
<protein>
    <recommendedName>
        <fullName evidence="10">Choline transport protein</fullName>
    </recommendedName>
</protein>
<dbReference type="Gene3D" id="1.20.1740.10">
    <property type="entry name" value="Amino acid/polyamine transporter I"/>
    <property type="match status" value="1"/>
</dbReference>
<evidence type="ECO:0000256" key="7">
    <source>
        <dbReference type="SAM" id="Phobius"/>
    </source>
</evidence>
<dbReference type="OrthoDB" id="3257095at2759"/>
<feature type="transmembrane region" description="Helical" evidence="7">
    <location>
        <begin position="281"/>
        <end position="303"/>
    </location>
</feature>
<evidence type="ECO:0000313" key="9">
    <source>
        <dbReference type="Proteomes" id="UP000288859"/>
    </source>
</evidence>
<dbReference type="VEuPathDB" id="FungiDB:PV10_05864"/>
<evidence type="ECO:0000256" key="6">
    <source>
        <dbReference type="SAM" id="MobiDB-lite"/>
    </source>
</evidence>
<evidence type="ECO:0008006" key="10">
    <source>
        <dbReference type="Google" id="ProtNLM"/>
    </source>
</evidence>
<feature type="transmembrane region" description="Helical" evidence="7">
    <location>
        <begin position="323"/>
        <end position="348"/>
    </location>
</feature>
<keyword evidence="4 7" id="KW-1133">Transmembrane helix</keyword>
<feature type="transmembrane region" description="Helical" evidence="7">
    <location>
        <begin position="241"/>
        <end position="260"/>
    </location>
</feature>
<evidence type="ECO:0000256" key="4">
    <source>
        <dbReference type="ARBA" id="ARBA00022989"/>
    </source>
</evidence>
<feature type="region of interest" description="Disordered" evidence="6">
    <location>
        <begin position="1"/>
        <end position="24"/>
    </location>
</feature>
<dbReference type="Proteomes" id="UP000288859">
    <property type="component" value="Unassembled WGS sequence"/>
</dbReference>
<keyword evidence="3 7" id="KW-0812">Transmembrane</keyword>
<reference evidence="8 9" key="1">
    <citation type="submission" date="2017-03" db="EMBL/GenBank/DDBJ databases">
        <title>Genomes of endolithic fungi from Antarctica.</title>
        <authorList>
            <person name="Coleine C."/>
            <person name="Masonjones S."/>
            <person name="Stajich J.E."/>
        </authorList>
    </citation>
    <scope>NUCLEOTIDE SEQUENCE [LARGE SCALE GENOMIC DNA]</scope>
    <source>
        <strain evidence="8 9">CCFEE 6314</strain>
    </source>
</reference>
<feature type="transmembrane region" description="Helical" evidence="7">
    <location>
        <begin position="176"/>
        <end position="194"/>
    </location>
</feature>
<organism evidence="8 9">
    <name type="scientific">Exophiala mesophila</name>
    <name type="common">Black yeast-like fungus</name>
    <dbReference type="NCBI Taxonomy" id="212818"/>
    <lineage>
        <taxon>Eukaryota</taxon>
        <taxon>Fungi</taxon>
        <taxon>Dikarya</taxon>
        <taxon>Ascomycota</taxon>
        <taxon>Pezizomycotina</taxon>
        <taxon>Eurotiomycetes</taxon>
        <taxon>Chaetothyriomycetidae</taxon>
        <taxon>Chaetothyriales</taxon>
        <taxon>Herpotrichiellaceae</taxon>
        <taxon>Exophiala</taxon>
    </lineage>
</organism>
<feature type="transmembrane region" description="Helical" evidence="7">
    <location>
        <begin position="487"/>
        <end position="507"/>
    </location>
</feature>
<feature type="transmembrane region" description="Helical" evidence="7">
    <location>
        <begin position="410"/>
        <end position="434"/>
    </location>
</feature>
<dbReference type="GO" id="GO:0022857">
    <property type="term" value="F:transmembrane transporter activity"/>
    <property type="evidence" value="ECO:0007669"/>
    <property type="project" value="InterPro"/>
</dbReference>
<dbReference type="Pfam" id="PF13520">
    <property type="entry name" value="AA_permease_2"/>
    <property type="match status" value="1"/>
</dbReference>
<evidence type="ECO:0000256" key="3">
    <source>
        <dbReference type="ARBA" id="ARBA00022692"/>
    </source>
</evidence>
<feature type="transmembrane region" description="Helical" evidence="7">
    <location>
        <begin position="128"/>
        <end position="156"/>
    </location>
</feature>
<gene>
    <name evidence="8" type="ORF">B0A52_04993</name>
</gene>
<comment type="caution">
    <text evidence="8">The sequence shown here is derived from an EMBL/GenBank/DDBJ whole genome shotgun (WGS) entry which is preliminary data.</text>
</comment>
<comment type="subcellular location">
    <subcellularLocation>
        <location evidence="1">Membrane</location>
        <topology evidence="1">Multi-pass membrane protein</topology>
    </subcellularLocation>
</comment>
<dbReference type="InterPro" id="IPR002293">
    <property type="entry name" value="AA/rel_permease1"/>
</dbReference>
<dbReference type="GO" id="GO:0016020">
    <property type="term" value="C:membrane"/>
    <property type="evidence" value="ECO:0007669"/>
    <property type="project" value="UniProtKB-SubCell"/>
</dbReference>
<evidence type="ECO:0000256" key="5">
    <source>
        <dbReference type="ARBA" id="ARBA00023136"/>
    </source>
</evidence>
<evidence type="ECO:0000256" key="1">
    <source>
        <dbReference type="ARBA" id="ARBA00004141"/>
    </source>
</evidence>
<evidence type="ECO:0000256" key="2">
    <source>
        <dbReference type="ARBA" id="ARBA00022448"/>
    </source>
</evidence>
<feature type="compositionally biased region" description="Basic and acidic residues" evidence="6">
    <location>
        <begin position="1"/>
        <end position="14"/>
    </location>
</feature>